<accession>A0A151JLH4</accession>
<dbReference type="STRING" id="471704.A0A151JLH4"/>
<name>A0A151JLH4_9HYME</name>
<evidence type="ECO:0000313" key="3">
    <source>
        <dbReference type="Proteomes" id="UP000078492"/>
    </source>
</evidence>
<proteinExistence type="predicted"/>
<evidence type="ECO:0000256" key="1">
    <source>
        <dbReference type="SAM" id="Coils"/>
    </source>
</evidence>
<dbReference type="Proteomes" id="UP000078492">
    <property type="component" value="Unassembled WGS sequence"/>
</dbReference>
<sequence>MKMGEEGGMREWLKEMREEMREGLKGVRKEIREVAEGQKEWMRKEVERIKEEIKEKEERWMREMEEMKEWIKALERQFEWREREERKKNIMVKGVKVEEGKIYEDQGGVRIERIRKLDGARKEKGCAVVVTLGSVEDKGKIMRNKWRMKGKDIWIEEDLSWNERKMRGRMRRVVMKKGGRARMGQGGGVWIEGE</sequence>
<keyword evidence="3" id="KW-1185">Reference proteome</keyword>
<protein>
    <submittedName>
        <fullName evidence="2">Uncharacterized protein</fullName>
    </submittedName>
</protein>
<reference evidence="2 3" key="1">
    <citation type="submission" date="2015-09" db="EMBL/GenBank/DDBJ databases">
        <title>Trachymyrmex cornetzi WGS genome.</title>
        <authorList>
            <person name="Nygaard S."/>
            <person name="Hu H."/>
            <person name="Boomsma J."/>
            <person name="Zhang G."/>
        </authorList>
    </citation>
    <scope>NUCLEOTIDE SEQUENCE [LARGE SCALE GENOMIC DNA]</scope>
    <source>
        <strain evidence="2">Tcor2-1</strain>
        <tissue evidence="2">Whole body</tissue>
    </source>
</reference>
<keyword evidence="1" id="KW-0175">Coiled coil</keyword>
<feature type="coiled-coil region" evidence="1">
    <location>
        <begin position="32"/>
        <end position="77"/>
    </location>
</feature>
<dbReference type="AlphaFoldDB" id="A0A151JLH4"/>
<gene>
    <name evidence="2" type="ORF">ALC57_03981</name>
</gene>
<evidence type="ECO:0000313" key="2">
    <source>
        <dbReference type="EMBL" id="KYN26651.1"/>
    </source>
</evidence>
<dbReference type="EMBL" id="KQ979008">
    <property type="protein sequence ID" value="KYN26651.1"/>
    <property type="molecule type" value="Genomic_DNA"/>
</dbReference>
<organism evidence="2 3">
    <name type="scientific">Trachymyrmex cornetzi</name>
    <dbReference type="NCBI Taxonomy" id="471704"/>
    <lineage>
        <taxon>Eukaryota</taxon>
        <taxon>Metazoa</taxon>
        <taxon>Ecdysozoa</taxon>
        <taxon>Arthropoda</taxon>
        <taxon>Hexapoda</taxon>
        <taxon>Insecta</taxon>
        <taxon>Pterygota</taxon>
        <taxon>Neoptera</taxon>
        <taxon>Endopterygota</taxon>
        <taxon>Hymenoptera</taxon>
        <taxon>Apocrita</taxon>
        <taxon>Aculeata</taxon>
        <taxon>Formicoidea</taxon>
        <taxon>Formicidae</taxon>
        <taxon>Myrmicinae</taxon>
        <taxon>Trachymyrmex</taxon>
    </lineage>
</organism>